<feature type="transmembrane region" description="Helical" evidence="13">
    <location>
        <begin position="85"/>
        <end position="102"/>
    </location>
</feature>
<feature type="transmembrane region" description="Helical" evidence="13">
    <location>
        <begin position="114"/>
        <end position="140"/>
    </location>
</feature>
<dbReference type="PANTHER" id="PTHR10110">
    <property type="entry name" value="SODIUM/HYDROGEN EXCHANGER"/>
    <property type="match status" value="1"/>
</dbReference>
<protein>
    <submittedName>
        <fullName evidence="15">Na+/H+ antiporter, putative</fullName>
    </submittedName>
</protein>
<keyword evidence="5" id="KW-1003">Cell membrane</keyword>
<feature type="transmembrane region" description="Helical" evidence="13">
    <location>
        <begin position="146"/>
        <end position="165"/>
    </location>
</feature>
<evidence type="ECO:0000256" key="1">
    <source>
        <dbReference type="ARBA" id="ARBA00004651"/>
    </source>
</evidence>
<keyword evidence="7 13" id="KW-1133">Transmembrane helix</keyword>
<name>Q9RRU0_DEIRA</name>
<dbReference type="GO" id="GO:0051453">
    <property type="term" value="P:regulation of intracellular pH"/>
    <property type="evidence" value="ECO:0000318"/>
    <property type="project" value="GO_Central"/>
</dbReference>
<keyword evidence="6 13" id="KW-0812">Transmembrane</keyword>
<keyword evidence="8" id="KW-0915">Sodium</keyword>
<keyword evidence="3" id="KW-0813">Transport</keyword>
<feature type="transmembrane region" description="Helical" evidence="13">
    <location>
        <begin position="46"/>
        <end position="65"/>
    </location>
</feature>
<reference evidence="15 16" key="1">
    <citation type="journal article" date="1999" name="Science">
        <title>Genome sequence of the radioresistant bacterium Deinococcus radiodurans R1.</title>
        <authorList>
            <person name="White O."/>
            <person name="Eisen J.A."/>
            <person name="Heidelberg J.F."/>
            <person name="Hickey E.K."/>
            <person name="Peterson J.D."/>
            <person name="Dodson R.J."/>
            <person name="Haft D.H."/>
            <person name="Gwinn M.L."/>
            <person name="Nelson W.C."/>
            <person name="Richardson D.L."/>
            <person name="Moffat K.S."/>
            <person name="Qin H."/>
            <person name="Jiang L."/>
            <person name="Pamphile W."/>
            <person name="Crosby M."/>
            <person name="Shen M."/>
            <person name="Vamathevan J.J."/>
            <person name="Lam P."/>
            <person name="McDonald L."/>
            <person name="Utterback T."/>
            <person name="Zalewski C."/>
            <person name="Makarova K.S."/>
            <person name="Aravind L."/>
            <person name="Daly M.J."/>
            <person name="Minton K.W."/>
            <person name="Fleischmann R.D."/>
            <person name="Ketchum K.A."/>
            <person name="Nelson K.E."/>
            <person name="Salzberg S."/>
            <person name="Smith H.O."/>
            <person name="Venter J.C."/>
            <person name="Fraser C.M."/>
        </authorList>
    </citation>
    <scope>NUCLEOTIDE SEQUENCE [LARGE SCALE GENOMIC DNA]</scope>
    <source>
        <strain evidence="16">ATCC 13939 / DSM 20539 / JCM 16871 / LMG 4051 / NBRC 15346 / NCIMB 9279 / R1 / VKM B-1422</strain>
    </source>
</reference>
<dbReference type="EMBL" id="AE000513">
    <property type="protein sequence ID" value="AAF11941.1"/>
    <property type="molecule type" value="Genomic_DNA"/>
</dbReference>
<evidence type="ECO:0000313" key="16">
    <source>
        <dbReference type="Proteomes" id="UP000002524"/>
    </source>
</evidence>
<feature type="transmembrane region" description="Helical" evidence="13">
    <location>
        <begin position="334"/>
        <end position="356"/>
    </location>
</feature>
<evidence type="ECO:0000256" key="7">
    <source>
        <dbReference type="ARBA" id="ARBA00022989"/>
    </source>
</evidence>
<dbReference type="OrthoDB" id="9809206at2"/>
<feature type="compositionally biased region" description="Low complexity" evidence="12">
    <location>
        <begin position="429"/>
        <end position="438"/>
    </location>
</feature>
<evidence type="ECO:0000256" key="13">
    <source>
        <dbReference type="SAM" id="Phobius"/>
    </source>
</evidence>
<dbReference type="Pfam" id="PF00999">
    <property type="entry name" value="Na_H_Exchanger"/>
    <property type="match status" value="1"/>
</dbReference>
<feature type="transmembrane region" description="Helical" evidence="13">
    <location>
        <begin position="402"/>
        <end position="422"/>
    </location>
</feature>
<evidence type="ECO:0000256" key="9">
    <source>
        <dbReference type="ARBA" id="ARBA00023065"/>
    </source>
</evidence>
<dbReference type="Gene3D" id="6.10.140.1330">
    <property type="match status" value="1"/>
</dbReference>
<dbReference type="FunCoup" id="Q9RRU0">
    <property type="interactions" value="26"/>
</dbReference>
<keyword evidence="9" id="KW-0406">Ion transport</keyword>
<evidence type="ECO:0000256" key="5">
    <source>
        <dbReference type="ARBA" id="ARBA00022475"/>
    </source>
</evidence>
<feature type="transmembrane region" description="Helical" evidence="13">
    <location>
        <begin position="225"/>
        <end position="243"/>
    </location>
</feature>
<feature type="region of interest" description="Disordered" evidence="12">
    <location>
        <begin position="429"/>
        <end position="458"/>
    </location>
</feature>
<dbReference type="GO" id="GO:0015385">
    <property type="term" value="F:sodium:proton antiporter activity"/>
    <property type="evidence" value="ECO:0000318"/>
    <property type="project" value="GO_Central"/>
</dbReference>
<feature type="transmembrane region" description="Helical" evidence="13">
    <location>
        <begin position="368"/>
        <end position="390"/>
    </location>
</feature>
<dbReference type="InterPro" id="IPR006153">
    <property type="entry name" value="Cation/H_exchanger_TM"/>
</dbReference>
<dbReference type="STRING" id="243230.DR_2395"/>
<organism evidence="15 16">
    <name type="scientific">Deinococcus radiodurans (strain ATCC 13939 / DSM 20539 / JCM 16871 / CCUG 27074 / LMG 4051 / NBRC 15346 / NCIMB 9279 / VKM B-1422 / R1)</name>
    <dbReference type="NCBI Taxonomy" id="243230"/>
    <lineage>
        <taxon>Bacteria</taxon>
        <taxon>Thermotogati</taxon>
        <taxon>Deinococcota</taxon>
        <taxon>Deinococci</taxon>
        <taxon>Deinococcales</taxon>
        <taxon>Deinococcaceae</taxon>
        <taxon>Deinococcus</taxon>
    </lineage>
</organism>
<accession>Q9RRU0</accession>
<dbReference type="GO" id="GO:0098719">
    <property type="term" value="P:sodium ion import across plasma membrane"/>
    <property type="evidence" value="ECO:0000318"/>
    <property type="project" value="GO_Central"/>
</dbReference>
<comment type="subcellular location">
    <subcellularLocation>
        <location evidence="1">Cell membrane</location>
        <topology evidence="1">Multi-pass membrane protein</topology>
    </subcellularLocation>
</comment>
<sequence>MWTWVCFRLEAPRVTDMLTAFALLLSVTAVLAFLNERFFRLPTTVGVTLAGALSSMLLIALDALGLTGPRGWAAGLLETLDFTDFVLNGILSILLFAGALGLDARQLLRQRFSILTLAVFSTLLSTFLIGFAAYGIFGLVGLNVPLLWSLLFGALISPTDPVAVLDLLKRAAVPKRIETLIAGESLFNDGVGVVIFLVIAGMAGIGHSHGTGSVVGALELFGREALGGMAFGALLGAIGFLMLREIEQHAVEVLITLALVVGGYVAASALGVSGPLAMVVAGLVISAGRDVAFGEETREHIESFWETTDQVLNILLFAFIGLDVLLTETTGPQIVAGLLLVVASLLARWISVALPFPLIRRHEDYGPYTVRLLTWGGLRGGIAISLVLGLPQTPYRTHLVTATYIIVLFSIAVQGLTIMPLVHKAVAASPDSAGPDSAGPGGGQEDGENAGRQLSSET</sequence>
<dbReference type="PIR" id="H75278">
    <property type="entry name" value="H75278"/>
</dbReference>
<comment type="similarity">
    <text evidence="2">Belongs to the monovalent cation:proton antiporter 1 (CPA1) transporter (TC 2.A.36) family.</text>
</comment>
<evidence type="ECO:0000256" key="6">
    <source>
        <dbReference type="ARBA" id="ARBA00022692"/>
    </source>
</evidence>
<proteinExistence type="inferred from homology"/>
<evidence type="ECO:0000256" key="4">
    <source>
        <dbReference type="ARBA" id="ARBA00022449"/>
    </source>
</evidence>
<dbReference type="PaxDb" id="243230-DR_2395"/>
<evidence type="ECO:0000256" key="10">
    <source>
        <dbReference type="ARBA" id="ARBA00023136"/>
    </source>
</evidence>
<keyword evidence="16" id="KW-1185">Reference proteome</keyword>
<gene>
    <name evidence="15" type="ordered locus">DR_2395</name>
</gene>
<feature type="transmembrane region" description="Helical" evidence="13">
    <location>
        <begin position="17"/>
        <end position="34"/>
    </location>
</feature>
<evidence type="ECO:0000256" key="12">
    <source>
        <dbReference type="SAM" id="MobiDB-lite"/>
    </source>
</evidence>
<dbReference type="GO" id="GO:0015386">
    <property type="term" value="F:potassium:proton antiporter activity"/>
    <property type="evidence" value="ECO:0000318"/>
    <property type="project" value="GO_Central"/>
</dbReference>
<keyword evidence="4" id="KW-0050">Antiport</keyword>
<feature type="transmembrane region" description="Helical" evidence="13">
    <location>
        <begin position="250"/>
        <end position="270"/>
    </location>
</feature>
<feature type="transmembrane region" description="Helical" evidence="13">
    <location>
        <begin position="186"/>
        <end position="205"/>
    </location>
</feature>
<dbReference type="Proteomes" id="UP000002524">
    <property type="component" value="Chromosome 1"/>
</dbReference>
<dbReference type="HOGENOM" id="CLU_005912_8_1_0"/>
<evidence type="ECO:0000256" key="11">
    <source>
        <dbReference type="ARBA" id="ARBA00023201"/>
    </source>
</evidence>
<dbReference type="InterPro" id="IPR018422">
    <property type="entry name" value="Cation/H_exchanger_CPA1"/>
</dbReference>
<evidence type="ECO:0000259" key="14">
    <source>
        <dbReference type="Pfam" id="PF00999"/>
    </source>
</evidence>
<dbReference type="GO" id="GO:0071805">
    <property type="term" value="P:potassium ion transmembrane transport"/>
    <property type="evidence" value="ECO:0000318"/>
    <property type="project" value="GO_Central"/>
</dbReference>
<dbReference type="EnsemblBacteria" id="AAF11941">
    <property type="protein sequence ID" value="AAF11941"/>
    <property type="gene ID" value="DR_2395"/>
</dbReference>
<dbReference type="eggNOG" id="COG0025">
    <property type="taxonomic scope" value="Bacteria"/>
</dbReference>
<dbReference type="KEGG" id="dra:DR_2395"/>
<evidence type="ECO:0000256" key="8">
    <source>
        <dbReference type="ARBA" id="ARBA00023053"/>
    </source>
</evidence>
<dbReference type="AlphaFoldDB" id="Q9RRU0"/>
<dbReference type="GO" id="GO:0005886">
    <property type="term" value="C:plasma membrane"/>
    <property type="evidence" value="ECO:0000318"/>
    <property type="project" value="GO_Central"/>
</dbReference>
<dbReference type="PATRIC" id="fig|243230.17.peg.2631"/>
<evidence type="ECO:0000256" key="2">
    <source>
        <dbReference type="ARBA" id="ARBA00007367"/>
    </source>
</evidence>
<dbReference type="PANTHER" id="PTHR10110:SF195">
    <property type="entry name" value="NA(+)_H(+) ANTIPORTER NHAS2"/>
    <property type="match status" value="1"/>
</dbReference>
<dbReference type="InParanoid" id="Q9RRU0"/>
<evidence type="ECO:0000256" key="3">
    <source>
        <dbReference type="ARBA" id="ARBA00022448"/>
    </source>
</evidence>
<keyword evidence="10 13" id="KW-0472">Membrane</keyword>
<evidence type="ECO:0000313" key="15">
    <source>
        <dbReference type="EMBL" id="AAF11941.1"/>
    </source>
</evidence>
<keyword evidence="11" id="KW-0739">Sodium transport</keyword>
<feature type="domain" description="Cation/H+ exchanger transmembrane" evidence="14">
    <location>
        <begin position="28"/>
        <end position="423"/>
    </location>
</feature>